<dbReference type="Gene3D" id="1.10.10.10">
    <property type="entry name" value="Winged helix-like DNA-binding domain superfamily/Winged helix DNA-binding domain"/>
    <property type="match status" value="1"/>
</dbReference>
<dbReference type="PROSITE" id="PS50995">
    <property type="entry name" value="HTH_MARR_2"/>
    <property type="match status" value="1"/>
</dbReference>
<name>A0A918P381_9ACTN</name>
<protein>
    <submittedName>
        <fullName evidence="2">MarR family transcriptional regulator</fullName>
    </submittedName>
</protein>
<gene>
    <name evidence="2" type="ORF">GCM10010358_77690</name>
</gene>
<keyword evidence="3" id="KW-1185">Reference proteome</keyword>
<dbReference type="InterPro" id="IPR000835">
    <property type="entry name" value="HTH_MarR-typ"/>
</dbReference>
<accession>A0A918P381</accession>
<reference evidence="2" key="2">
    <citation type="submission" date="2020-09" db="EMBL/GenBank/DDBJ databases">
        <authorList>
            <person name="Sun Q."/>
            <person name="Ohkuma M."/>
        </authorList>
    </citation>
    <scope>NUCLEOTIDE SEQUENCE</scope>
    <source>
        <strain evidence="2">JCM 4790</strain>
    </source>
</reference>
<dbReference type="SMART" id="SM00347">
    <property type="entry name" value="HTH_MARR"/>
    <property type="match status" value="1"/>
</dbReference>
<organism evidence="2 3">
    <name type="scientific">Streptomyces minutiscleroticus</name>
    <dbReference type="NCBI Taxonomy" id="68238"/>
    <lineage>
        <taxon>Bacteria</taxon>
        <taxon>Bacillati</taxon>
        <taxon>Actinomycetota</taxon>
        <taxon>Actinomycetes</taxon>
        <taxon>Kitasatosporales</taxon>
        <taxon>Streptomycetaceae</taxon>
        <taxon>Streptomyces</taxon>
    </lineage>
</organism>
<feature type="domain" description="HTH marR-type" evidence="1">
    <location>
        <begin position="11"/>
        <end position="138"/>
    </location>
</feature>
<proteinExistence type="predicted"/>
<evidence type="ECO:0000313" key="2">
    <source>
        <dbReference type="EMBL" id="GGY13923.1"/>
    </source>
</evidence>
<evidence type="ECO:0000259" key="1">
    <source>
        <dbReference type="PROSITE" id="PS50995"/>
    </source>
</evidence>
<dbReference type="Pfam" id="PF01047">
    <property type="entry name" value="MarR"/>
    <property type="match status" value="1"/>
</dbReference>
<evidence type="ECO:0000313" key="3">
    <source>
        <dbReference type="Proteomes" id="UP000619244"/>
    </source>
</evidence>
<sequence length="141" mass="15456">MPSSDITAHTLDQVVQLAARITGVMRDGLEELDLTEPLANLLWILDPAAAPLPLRKLALRLHCDPSNISQLSVQLEDKGLGQRRPHPEDGRVRTLVLTERGVEVRTQLLDLVAARSPLSVLGDAEQHRLQAMLAKALATPR</sequence>
<dbReference type="PANTHER" id="PTHR33164:SF99">
    <property type="entry name" value="MARR FAMILY REGULATORY PROTEIN"/>
    <property type="match status" value="1"/>
</dbReference>
<dbReference type="InterPro" id="IPR039422">
    <property type="entry name" value="MarR/SlyA-like"/>
</dbReference>
<dbReference type="GO" id="GO:0006950">
    <property type="term" value="P:response to stress"/>
    <property type="evidence" value="ECO:0007669"/>
    <property type="project" value="TreeGrafter"/>
</dbReference>
<dbReference type="EMBL" id="BMVU01000092">
    <property type="protein sequence ID" value="GGY13923.1"/>
    <property type="molecule type" value="Genomic_DNA"/>
</dbReference>
<dbReference type="SUPFAM" id="SSF46785">
    <property type="entry name" value="Winged helix' DNA-binding domain"/>
    <property type="match status" value="1"/>
</dbReference>
<dbReference type="GO" id="GO:0003700">
    <property type="term" value="F:DNA-binding transcription factor activity"/>
    <property type="evidence" value="ECO:0007669"/>
    <property type="project" value="InterPro"/>
</dbReference>
<comment type="caution">
    <text evidence="2">The sequence shown here is derived from an EMBL/GenBank/DDBJ whole genome shotgun (WGS) entry which is preliminary data.</text>
</comment>
<dbReference type="InterPro" id="IPR036388">
    <property type="entry name" value="WH-like_DNA-bd_sf"/>
</dbReference>
<dbReference type="Proteomes" id="UP000619244">
    <property type="component" value="Unassembled WGS sequence"/>
</dbReference>
<dbReference type="PANTHER" id="PTHR33164">
    <property type="entry name" value="TRANSCRIPTIONAL REGULATOR, MARR FAMILY"/>
    <property type="match status" value="1"/>
</dbReference>
<dbReference type="RefSeq" id="WP_190194988.1">
    <property type="nucleotide sequence ID" value="NZ_BMVU01000092.1"/>
</dbReference>
<dbReference type="InterPro" id="IPR036390">
    <property type="entry name" value="WH_DNA-bd_sf"/>
</dbReference>
<reference evidence="2" key="1">
    <citation type="journal article" date="2014" name="Int. J. Syst. Evol. Microbiol.">
        <title>Complete genome sequence of Corynebacterium casei LMG S-19264T (=DSM 44701T), isolated from a smear-ripened cheese.</title>
        <authorList>
            <consortium name="US DOE Joint Genome Institute (JGI-PGF)"/>
            <person name="Walter F."/>
            <person name="Albersmeier A."/>
            <person name="Kalinowski J."/>
            <person name="Ruckert C."/>
        </authorList>
    </citation>
    <scope>NUCLEOTIDE SEQUENCE</scope>
    <source>
        <strain evidence="2">JCM 4790</strain>
    </source>
</reference>
<dbReference type="AlphaFoldDB" id="A0A918P381"/>